<dbReference type="RefSeq" id="WP_045992920.1">
    <property type="nucleotide sequence ID" value="NZ_CP098827.1"/>
</dbReference>
<dbReference type="EMBL" id="CP098827">
    <property type="protein sequence ID" value="XBO69823.1"/>
    <property type="molecule type" value="Genomic_DNA"/>
</dbReference>
<organism evidence="1">
    <name type="scientific">Halomonas sp. RT37</name>
    <dbReference type="NCBI Taxonomy" id="2950872"/>
    <lineage>
        <taxon>Bacteria</taxon>
        <taxon>Pseudomonadati</taxon>
        <taxon>Pseudomonadota</taxon>
        <taxon>Gammaproteobacteria</taxon>
        <taxon>Oceanospirillales</taxon>
        <taxon>Halomonadaceae</taxon>
        <taxon>Halomonas</taxon>
    </lineage>
</organism>
<reference evidence="1" key="1">
    <citation type="submission" date="2022-06" db="EMBL/GenBank/DDBJ databases">
        <title>A novel DMS-producing enzyme.</title>
        <authorList>
            <person name="Zhang Y."/>
        </authorList>
    </citation>
    <scope>NUCLEOTIDE SEQUENCE</scope>
    <source>
        <strain evidence="1">RT37</strain>
    </source>
</reference>
<evidence type="ECO:0000313" key="1">
    <source>
        <dbReference type="EMBL" id="XBO69823.1"/>
    </source>
</evidence>
<dbReference type="AlphaFoldDB" id="A0AAU7KFW3"/>
<sequence length="91" mass="9888">MTLFVIWVLAFAVLLAVMIKAWDKGLSCALGSLLPAVLRSDDDQWIWCPALAVLGATFIVFPIDMLMTLLVIGIIALVGCKLGCWVMGKVH</sequence>
<proteinExistence type="predicted"/>
<accession>A0AAU7KFW3</accession>
<gene>
    <name evidence="1" type="ORF">NFG58_14475</name>
</gene>
<name>A0AAU7KFW3_9GAMM</name>
<protein>
    <submittedName>
        <fullName evidence="1">Uncharacterized protein</fullName>
    </submittedName>
</protein>